<accession>A0AAP0PS23</accession>
<sequence>MMRRTNGRSPCGDDVASKNRAFITENGSAVEANLEAIGRCLERAPSCVSAWRATRASCGCGVSRLVGRPSVTWAVQWDADTWHFRIPLHLLLSPLRLPLSASPLLSLLSIILGLPLGHSIFHLSTLSLSLSASLSSPLTIRSPLAAHGLSSLTVTVAATLLFTRSTSQSCASAVTLPGKSQRPLSVRSEACVPLMLRECCDIARKVPASSFRML</sequence>
<keyword evidence="2" id="KW-1185">Reference proteome</keyword>
<organism evidence="1 2">
    <name type="scientific">Stephania japonica</name>
    <dbReference type="NCBI Taxonomy" id="461633"/>
    <lineage>
        <taxon>Eukaryota</taxon>
        <taxon>Viridiplantae</taxon>
        <taxon>Streptophyta</taxon>
        <taxon>Embryophyta</taxon>
        <taxon>Tracheophyta</taxon>
        <taxon>Spermatophyta</taxon>
        <taxon>Magnoliopsida</taxon>
        <taxon>Ranunculales</taxon>
        <taxon>Menispermaceae</taxon>
        <taxon>Menispermoideae</taxon>
        <taxon>Cissampelideae</taxon>
        <taxon>Stephania</taxon>
    </lineage>
</organism>
<protein>
    <submittedName>
        <fullName evidence="1">Uncharacterized protein</fullName>
    </submittedName>
</protein>
<dbReference type="AlphaFoldDB" id="A0AAP0PS23"/>
<comment type="caution">
    <text evidence="1">The sequence shown here is derived from an EMBL/GenBank/DDBJ whole genome shotgun (WGS) entry which is preliminary data.</text>
</comment>
<evidence type="ECO:0000313" key="2">
    <source>
        <dbReference type="Proteomes" id="UP001417504"/>
    </source>
</evidence>
<dbReference type="Proteomes" id="UP001417504">
    <property type="component" value="Unassembled WGS sequence"/>
</dbReference>
<gene>
    <name evidence="1" type="ORF">Sjap_001973</name>
</gene>
<evidence type="ECO:0000313" key="1">
    <source>
        <dbReference type="EMBL" id="KAK9154493.1"/>
    </source>
</evidence>
<dbReference type="EMBL" id="JBBNAE010000001">
    <property type="protein sequence ID" value="KAK9154493.1"/>
    <property type="molecule type" value="Genomic_DNA"/>
</dbReference>
<name>A0AAP0PS23_9MAGN</name>
<reference evidence="1 2" key="1">
    <citation type="submission" date="2024-01" db="EMBL/GenBank/DDBJ databases">
        <title>Genome assemblies of Stephania.</title>
        <authorList>
            <person name="Yang L."/>
        </authorList>
    </citation>
    <scope>NUCLEOTIDE SEQUENCE [LARGE SCALE GENOMIC DNA]</scope>
    <source>
        <strain evidence="1">QJT</strain>
        <tissue evidence="1">Leaf</tissue>
    </source>
</reference>
<proteinExistence type="predicted"/>